<reference evidence="3" key="2">
    <citation type="submission" date="2022-01" db="EMBL/GenBank/DDBJ databases">
        <authorList>
            <person name="Yamashiro T."/>
            <person name="Shiraishi A."/>
            <person name="Satake H."/>
            <person name="Nakayama K."/>
        </authorList>
    </citation>
    <scope>NUCLEOTIDE SEQUENCE</scope>
</reference>
<organism evidence="3 4">
    <name type="scientific">Tanacetum coccineum</name>
    <dbReference type="NCBI Taxonomy" id="301880"/>
    <lineage>
        <taxon>Eukaryota</taxon>
        <taxon>Viridiplantae</taxon>
        <taxon>Streptophyta</taxon>
        <taxon>Embryophyta</taxon>
        <taxon>Tracheophyta</taxon>
        <taxon>Spermatophyta</taxon>
        <taxon>Magnoliopsida</taxon>
        <taxon>eudicotyledons</taxon>
        <taxon>Gunneridae</taxon>
        <taxon>Pentapetalae</taxon>
        <taxon>asterids</taxon>
        <taxon>campanulids</taxon>
        <taxon>Asterales</taxon>
        <taxon>Asteraceae</taxon>
        <taxon>Asteroideae</taxon>
        <taxon>Anthemideae</taxon>
        <taxon>Anthemidinae</taxon>
        <taxon>Tanacetum</taxon>
    </lineage>
</organism>
<evidence type="ECO:0000256" key="1">
    <source>
        <dbReference type="SAM" id="Coils"/>
    </source>
</evidence>
<feature type="region of interest" description="Disordered" evidence="2">
    <location>
        <begin position="593"/>
        <end position="621"/>
    </location>
</feature>
<gene>
    <name evidence="3" type="ORF">Tco_0859629</name>
</gene>
<feature type="region of interest" description="Disordered" evidence="2">
    <location>
        <begin position="1"/>
        <end position="40"/>
    </location>
</feature>
<keyword evidence="4" id="KW-1185">Reference proteome</keyword>
<feature type="coiled-coil region" evidence="1">
    <location>
        <begin position="455"/>
        <end position="494"/>
    </location>
</feature>
<protein>
    <submittedName>
        <fullName evidence="3">Uncharacterized protein</fullName>
    </submittedName>
</protein>
<dbReference type="Proteomes" id="UP001151760">
    <property type="component" value="Unassembled WGS sequence"/>
</dbReference>
<keyword evidence="1" id="KW-0175">Coiled coil</keyword>
<feature type="region of interest" description="Disordered" evidence="2">
    <location>
        <begin position="226"/>
        <end position="304"/>
    </location>
</feature>
<evidence type="ECO:0000313" key="4">
    <source>
        <dbReference type="Proteomes" id="UP001151760"/>
    </source>
</evidence>
<dbReference type="EMBL" id="BQNB010013159">
    <property type="protein sequence ID" value="GJT12587.1"/>
    <property type="molecule type" value="Genomic_DNA"/>
</dbReference>
<sequence>MPWSTVTPIERTKKQRIRNGSSRKGAKKKPKATQTGEQNEKDQMLQEFLLVALLVPTGRTIPVGLVLWGDLKVLMDSPEVNDGSDVWKNQRGSTDYDQVIDFLLDSHIRYAIVSDPLIYDSLIKQFWSTASLLSSESGPPAIVAKIDGTPYTITESLVRSSLLLNDEGGIVDMSIAEIYTGMHNLGYPTEGKLTIHKNKFSPQCEKLREGNPSVPPNVPEIVTETVHSHEQVSTPPRPAPTNTDAQQNEQGPFSDPTSTQAHDSIPDPVPSTNVEDESLGGTFFATPPRSPAAPPKGTTSRGAADPLNLTALCTLVCEQGKKIENLESELQAHKLLFKEVMGKLVKRVKFLESKLKARGRKVFVSESDNEEAEEQDVDPLIKLAKAAASAADTSSIPANDNQTADIPTGASTHTTAFGSETDVPTGPTFEFSADPFNKGKSPMIEEDPPIKPRSFRQLEEDRLGAEAAKKLYEEEQAELAREQEERQRKRQEDVLNSAKYYTDDDWIRIMGQVHANQGLTADLLGPDVTEENFAERMVMVIVTRRRQGFFSVIYSTGWTLKHVKSFTDATLQEEFNKIRHAVENLQTQILRRSIKRPGADLDQPTSKQSSGPRTRSQSFDADIKTYSTRRKSLAPRKMPSSEVDLNAPDTSFITVLSDDVSDASDDDTDPLFWHIFAAWEVIPTGLGDVNALYFTDKTSKYFTHLREILHLLDRQDLSKLYGMDTPYPLSVSLMKKMLKHKLEVEVDGVGNDMTHAISEFMLLNSLLLAGGDQVQVLCCCFNSLAPLPTSRYVVPTGRVIATDSVIVATSGYVVPAAYDISPGRVK</sequence>
<feature type="compositionally biased region" description="Polar residues" evidence="2">
    <location>
        <begin position="603"/>
        <end position="619"/>
    </location>
</feature>
<accession>A0ABQ5BEU1</accession>
<comment type="caution">
    <text evidence="3">The sequence shown here is derived from an EMBL/GenBank/DDBJ whole genome shotgun (WGS) entry which is preliminary data.</text>
</comment>
<reference evidence="3" key="1">
    <citation type="journal article" date="2022" name="Int. J. Mol. Sci.">
        <title>Draft Genome of Tanacetum Coccineum: Genomic Comparison of Closely Related Tanacetum-Family Plants.</title>
        <authorList>
            <person name="Yamashiro T."/>
            <person name="Shiraishi A."/>
            <person name="Nakayama K."/>
            <person name="Satake H."/>
        </authorList>
    </citation>
    <scope>NUCLEOTIDE SEQUENCE</scope>
</reference>
<feature type="compositionally biased region" description="Polar residues" evidence="2">
    <location>
        <begin position="240"/>
        <end position="262"/>
    </location>
</feature>
<name>A0ABQ5BEU1_9ASTR</name>
<proteinExistence type="predicted"/>
<evidence type="ECO:0000313" key="3">
    <source>
        <dbReference type="EMBL" id="GJT12587.1"/>
    </source>
</evidence>
<evidence type="ECO:0000256" key="2">
    <source>
        <dbReference type="SAM" id="MobiDB-lite"/>
    </source>
</evidence>